<gene>
    <name evidence="2" type="ORF">EDD40_4602</name>
</gene>
<evidence type="ECO:0000313" key="2">
    <source>
        <dbReference type="EMBL" id="ROP39223.1"/>
    </source>
</evidence>
<organism evidence="2 3">
    <name type="scientific">Saccharothrix texasensis</name>
    <dbReference type="NCBI Taxonomy" id="103734"/>
    <lineage>
        <taxon>Bacteria</taxon>
        <taxon>Bacillati</taxon>
        <taxon>Actinomycetota</taxon>
        <taxon>Actinomycetes</taxon>
        <taxon>Pseudonocardiales</taxon>
        <taxon>Pseudonocardiaceae</taxon>
        <taxon>Saccharothrix</taxon>
    </lineage>
</organism>
<evidence type="ECO:0000256" key="1">
    <source>
        <dbReference type="SAM" id="Phobius"/>
    </source>
</evidence>
<feature type="transmembrane region" description="Helical" evidence="1">
    <location>
        <begin position="41"/>
        <end position="62"/>
    </location>
</feature>
<protein>
    <submittedName>
        <fullName evidence="2">Uncharacterized protein</fullName>
    </submittedName>
</protein>
<proteinExistence type="predicted"/>
<keyword evidence="1" id="KW-0472">Membrane</keyword>
<keyword evidence="1" id="KW-0812">Transmembrane</keyword>
<sequence length="246" mass="25607">MNLEEELGRLLNDDRLDVRARPDATEVVVTGARRVRRRRTAVVGAVTAVALVASGWGVTALGGSLSLPSVDPAVLPTTTITTMTSTGGVTAAPPPHTVVETVTVSVTKEQARPNVGYGAVKFGMTEQEVTATGLVTRAPGGECAAFTWTSDPGIANAVLVGRGRGVVRIELPATGTTSKGIGVGSTLERVKAEYPTGQQAYGGGSYDVVMPGDVAWKYVFALDAERVVGIRMQRLGADCAQQGEQR</sequence>
<name>A0A3N1H9N9_9PSEU</name>
<keyword evidence="3" id="KW-1185">Reference proteome</keyword>
<dbReference type="EMBL" id="RJKM01000001">
    <property type="protein sequence ID" value="ROP39223.1"/>
    <property type="molecule type" value="Genomic_DNA"/>
</dbReference>
<reference evidence="2 3" key="1">
    <citation type="submission" date="2018-11" db="EMBL/GenBank/DDBJ databases">
        <title>Sequencing the genomes of 1000 actinobacteria strains.</title>
        <authorList>
            <person name="Klenk H.-P."/>
        </authorList>
    </citation>
    <scope>NUCLEOTIDE SEQUENCE [LARGE SCALE GENOMIC DNA]</scope>
    <source>
        <strain evidence="2 3">DSM 44231</strain>
    </source>
</reference>
<dbReference type="AlphaFoldDB" id="A0A3N1H9N9"/>
<accession>A0A3N1H9N9</accession>
<dbReference type="RefSeq" id="WP_123744749.1">
    <property type="nucleotide sequence ID" value="NZ_RJKM01000001.1"/>
</dbReference>
<evidence type="ECO:0000313" key="3">
    <source>
        <dbReference type="Proteomes" id="UP000268727"/>
    </source>
</evidence>
<keyword evidence="1" id="KW-1133">Transmembrane helix</keyword>
<dbReference type="OrthoDB" id="3698912at2"/>
<dbReference type="Proteomes" id="UP000268727">
    <property type="component" value="Unassembled WGS sequence"/>
</dbReference>
<comment type="caution">
    <text evidence="2">The sequence shown here is derived from an EMBL/GenBank/DDBJ whole genome shotgun (WGS) entry which is preliminary data.</text>
</comment>